<evidence type="ECO:0000259" key="6">
    <source>
        <dbReference type="PROSITE" id="PS50045"/>
    </source>
</evidence>
<dbReference type="SMART" id="SM00382">
    <property type="entry name" value="AAA"/>
    <property type="match status" value="1"/>
</dbReference>
<dbReference type="Pfam" id="PF00158">
    <property type="entry name" value="Sigma54_activat"/>
    <property type="match status" value="1"/>
</dbReference>
<reference evidence="8" key="1">
    <citation type="submission" date="2016-10" db="EMBL/GenBank/DDBJ databases">
        <authorList>
            <person name="Varghese N."/>
            <person name="Submissions S."/>
        </authorList>
    </citation>
    <scope>NUCLEOTIDE SEQUENCE [LARGE SCALE GENOMIC DNA]</scope>
    <source>
        <strain evidence="8">LMG 26031</strain>
    </source>
</reference>
<organism evidence="7 8">
    <name type="scientific">Paraburkholderia diazotrophica</name>
    <dbReference type="NCBI Taxonomy" id="667676"/>
    <lineage>
        <taxon>Bacteria</taxon>
        <taxon>Pseudomonadati</taxon>
        <taxon>Pseudomonadota</taxon>
        <taxon>Betaproteobacteria</taxon>
        <taxon>Burkholderiales</taxon>
        <taxon>Burkholderiaceae</taxon>
        <taxon>Paraburkholderia</taxon>
    </lineage>
</organism>
<evidence type="ECO:0000256" key="2">
    <source>
        <dbReference type="ARBA" id="ARBA00022840"/>
    </source>
</evidence>
<accession>A0A1H7D1U6</accession>
<dbReference type="GO" id="GO:0005524">
    <property type="term" value="F:ATP binding"/>
    <property type="evidence" value="ECO:0007669"/>
    <property type="project" value="UniProtKB-KW"/>
</dbReference>
<feature type="domain" description="Sigma-54 factor interaction" evidence="6">
    <location>
        <begin position="361"/>
        <end position="586"/>
    </location>
</feature>
<dbReference type="InterPro" id="IPR025944">
    <property type="entry name" value="Sigma_54_int_dom_CS"/>
</dbReference>
<evidence type="ECO:0000256" key="1">
    <source>
        <dbReference type="ARBA" id="ARBA00022741"/>
    </source>
</evidence>
<dbReference type="FunFam" id="3.40.50.300:FF:000006">
    <property type="entry name" value="DNA-binding transcriptional regulator NtrC"/>
    <property type="match status" value="1"/>
</dbReference>
<dbReference type="Gene3D" id="1.10.10.60">
    <property type="entry name" value="Homeodomain-like"/>
    <property type="match status" value="1"/>
</dbReference>
<dbReference type="PROSITE" id="PS00676">
    <property type="entry name" value="SIGMA54_INTERACT_2"/>
    <property type="match status" value="1"/>
</dbReference>
<dbReference type="STRING" id="667676.SAMN05192539_102457"/>
<dbReference type="Gene3D" id="3.40.50.300">
    <property type="entry name" value="P-loop containing nucleotide triphosphate hydrolases"/>
    <property type="match status" value="1"/>
</dbReference>
<evidence type="ECO:0000313" key="7">
    <source>
        <dbReference type="EMBL" id="SEJ93040.1"/>
    </source>
</evidence>
<dbReference type="SUPFAM" id="SSF55781">
    <property type="entry name" value="GAF domain-like"/>
    <property type="match status" value="1"/>
</dbReference>
<keyword evidence="4" id="KW-0238">DNA-binding</keyword>
<dbReference type="PROSITE" id="PS50045">
    <property type="entry name" value="SIGMA54_INTERACT_4"/>
    <property type="match status" value="1"/>
</dbReference>
<keyword evidence="3" id="KW-0805">Transcription regulation</keyword>
<evidence type="ECO:0000313" key="8">
    <source>
        <dbReference type="Proteomes" id="UP000198866"/>
    </source>
</evidence>
<name>A0A1H7D1U6_9BURK</name>
<dbReference type="InterPro" id="IPR029016">
    <property type="entry name" value="GAF-like_dom_sf"/>
</dbReference>
<dbReference type="PANTHER" id="PTHR32071">
    <property type="entry name" value="TRANSCRIPTIONAL REGULATORY PROTEIN"/>
    <property type="match status" value="1"/>
</dbReference>
<dbReference type="OrthoDB" id="9761705at2"/>
<dbReference type="Proteomes" id="UP000198866">
    <property type="component" value="Unassembled WGS sequence"/>
</dbReference>
<dbReference type="GO" id="GO:0043565">
    <property type="term" value="F:sequence-specific DNA binding"/>
    <property type="evidence" value="ECO:0007669"/>
    <property type="project" value="InterPro"/>
</dbReference>
<dbReference type="InterPro" id="IPR003018">
    <property type="entry name" value="GAF"/>
</dbReference>
<proteinExistence type="predicted"/>
<dbReference type="PROSITE" id="PS00675">
    <property type="entry name" value="SIGMA54_INTERACT_1"/>
    <property type="match status" value="1"/>
</dbReference>
<dbReference type="InterPro" id="IPR025662">
    <property type="entry name" value="Sigma_54_int_dom_ATP-bd_1"/>
</dbReference>
<dbReference type="InterPro" id="IPR002197">
    <property type="entry name" value="HTH_Fis"/>
</dbReference>
<dbReference type="GO" id="GO:0006355">
    <property type="term" value="P:regulation of DNA-templated transcription"/>
    <property type="evidence" value="ECO:0007669"/>
    <property type="project" value="InterPro"/>
</dbReference>
<dbReference type="SUPFAM" id="SSF46689">
    <property type="entry name" value="Homeodomain-like"/>
    <property type="match status" value="1"/>
</dbReference>
<dbReference type="Pfam" id="PF25601">
    <property type="entry name" value="AAA_lid_14"/>
    <property type="match status" value="1"/>
</dbReference>
<dbReference type="EMBL" id="FNYE01000024">
    <property type="protein sequence ID" value="SEJ93040.1"/>
    <property type="molecule type" value="Genomic_DNA"/>
</dbReference>
<dbReference type="InterPro" id="IPR025943">
    <property type="entry name" value="Sigma_54_int_dom_ATP-bd_2"/>
</dbReference>
<protein>
    <submittedName>
        <fullName evidence="7">Transcriptional regulator of acetoin/glycerol metabolism</fullName>
    </submittedName>
</protein>
<dbReference type="InterPro" id="IPR009057">
    <property type="entry name" value="Homeodomain-like_sf"/>
</dbReference>
<keyword evidence="8" id="KW-1185">Reference proteome</keyword>
<keyword evidence="1" id="KW-0547">Nucleotide-binding</keyword>
<keyword evidence="2" id="KW-0067">ATP-binding</keyword>
<dbReference type="Pfam" id="PF01590">
    <property type="entry name" value="GAF"/>
    <property type="match status" value="1"/>
</dbReference>
<dbReference type="InterPro" id="IPR027417">
    <property type="entry name" value="P-loop_NTPase"/>
</dbReference>
<keyword evidence="5" id="KW-0804">Transcription</keyword>
<dbReference type="RefSeq" id="WP_090870504.1">
    <property type="nucleotide sequence ID" value="NZ_FNYE01000024.1"/>
</dbReference>
<sequence>MSSLVDIDSHVRDVLNIVNNKPATCSMSPSVAQSWTRCLVEFGLDPGRFVMPPVLTEHELSMAREAAGDLIACSKLEMTTLYQQLADPELAVILVDANGVIVHQVSSVPFGETVAADGLRAGAVWSEREAGTNGMGTCLTERECLAVYQHEHFYPRYTSLTCSAAPIFDERGSIVGVLDVTSRSKMLQQHSLVLVGMSRQMIENRLIDSRYRRANTVHFHSRPEFVGTLHAGKLAVDDEGVVLAANRSALFQLDLRSPDQLCGKRIEEAFSATLEDMIARSIRGSFHPITVYSAHANNRFFLIAQTPRDATTFAGANHTTTSLARGPWSDVSINRSARTKSTRDARDAKPAAAGLDKLSHLEFGDPRMAAQSQLAARVIQRKIPIILRGQTGTGKEVFANALHSISPNAAGSFVAVNCASLPETLIESELFGYRAGAFTGAQREGRRGKIVQANNGTLFLDEIGDMPMALQARLLRVLEEHEVTPLGAETTIKVDFQLISASHRNLLDLVQRGLFREDLYYRLNGIEINLPPLCERADLLPLVHHLLESESDDPPELSAEARHVLLNYAWPGNIRQLRHVLQMAIALCDGPEIRCAHLPAEIVGEINGNGGNNSGNSGGNNAAYPRAGAPALGGPARAPAPPFDDDTDLSALNAIQIKERETVLAMLDEHRWNVSNVAKTLGISRNTLYRKMHRLHIRLSHDGSPSPTDVAPGA</sequence>
<dbReference type="SUPFAM" id="SSF52540">
    <property type="entry name" value="P-loop containing nucleoside triphosphate hydrolases"/>
    <property type="match status" value="1"/>
</dbReference>
<dbReference type="InterPro" id="IPR058031">
    <property type="entry name" value="AAA_lid_NorR"/>
</dbReference>
<dbReference type="Gene3D" id="3.30.450.40">
    <property type="match status" value="1"/>
</dbReference>
<dbReference type="PRINTS" id="PR01590">
    <property type="entry name" value="HTHFIS"/>
</dbReference>
<dbReference type="Gene3D" id="1.10.8.60">
    <property type="match status" value="1"/>
</dbReference>
<evidence type="ECO:0000256" key="5">
    <source>
        <dbReference type="ARBA" id="ARBA00023163"/>
    </source>
</evidence>
<evidence type="ECO:0000256" key="3">
    <source>
        <dbReference type="ARBA" id="ARBA00023015"/>
    </source>
</evidence>
<dbReference type="InterPro" id="IPR003593">
    <property type="entry name" value="AAA+_ATPase"/>
</dbReference>
<dbReference type="Pfam" id="PF02954">
    <property type="entry name" value="HTH_8"/>
    <property type="match status" value="1"/>
</dbReference>
<dbReference type="PANTHER" id="PTHR32071:SF77">
    <property type="entry name" value="TRANSCRIPTIONAL REGULATORY PROTEIN"/>
    <property type="match status" value="1"/>
</dbReference>
<gene>
    <name evidence="7" type="ORF">SAMN05192539_102457</name>
</gene>
<dbReference type="InterPro" id="IPR002078">
    <property type="entry name" value="Sigma_54_int"/>
</dbReference>
<dbReference type="PROSITE" id="PS00688">
    <property type="entry name" value="SIGMA54_INTERACT_3"/>
    <property type="match status" value="1"/>
</dbReference>
<dbReference type="CDD" id="cd00009">
    <property type="entry name" value="AAA"/>
    <property type="match status" value="1"/>
</dbReference>
<evidence type="ECO:0000256" key="4">
    <source>
        <dbReference type="ARBA" id="ARBA00023125"/>
    </source>
</evidence>
<dbReference type="AlphaFoldDB" id="A0A1H7D1U6"/>